<dbReference type="AlphaFoldDB" id="A0A7R8WIU8"/>
<feature type="compositionally biased region" description="Low complexity" evidence="1">
    <location>
        <begin position="112"/>
        <end position="121"/>
    </location>
</feature>
<evidence type="ECO:0000256" key="1">
    <source>
        <dbReference type="SAM" id="MobiDB-lite"/>
    </source>
</evidence>
<protein>
    <submittedName>
        <fullName evidence="3">Uncharacterized protein</fullName>
    </submittedName>
</protein>
<name>A0A7R8WIU8_9CRUS</name>
<dbReference type="EMBL" id="OB662351">
    <property type="protein sequence ID" value="CAD7229904.1"/>
    <property type="molecule type" value="Genomic_DNA"/>
</dbReference>
<evidence type="ECO:0000256" key="2">
    <source>
        <dbReference type="SAM" id="SignalP"/>
    </source>
</evidence>
<accession>A0A7R8WIU8</accession>
<feature type="chain" id="PRO_5044273122" evidence="2">
    <location>
        <begin position="17"/>
        <end position="254"/>
    </location>
</feature>
<sequence length="254" mass="28887">MFSLVVVSLCLCLVAGDLYDHYPKPKNIVKEETIGKLYSDVKVDLVNDKYYFHVLKKQHEDGPNGPIYSDDYQKVSRFYRESVGLHTGLRLTPTSSSRESVGLHTGLRLTPTSSSRSSSTSTRINNPIKMFSLVVVSLCLCLVAGDLYDHYPKPKNIVKEETIGKLYSDVKVDLVNDKYYFHVLKKQHEDGPNGPIYSDDYQKVSAKIIPKGSIVVVDKYGHKKVITDYEIPYKVEWGVEQKLPIVQRTPIKHY</sequence>
<evidence type="ECO:0000313" key="3">
    <source>
        <dbReference type="EMBL" id="CAD7229904.1"/>
    </source>
</evidence>
<keyword evidence="2" id="KW-0732">Signal</keyword>
<proteinExistence type="predicted"/>
<feature type="region of interest" description="Disordered" evidence="1">
    <location>
        <begin position="93"/>
        <end position="121"/>
    </location>
</feature>
<feature type="signal peptide" evidence="2">
    <location>
        <begin position="1"/>
        <end position="16"/>
    </location>
</feature>
<reference evidence="3" key="1">
    <citation type="submission" date="2020-11" db="EMBL/GenBank/DDBJ databases">
        <authorList>
            <person name="Tran Van P."/>
        </authorList>
    </citation>
    <scope>NUCLEOTIDE SEQUENCE</scope>
</reference>
<gene>
    <name evidence="3" type="ORF">CTOB1V02_LOCUS7769</name>
</gene>
<organism evidence="3">
    <name type="scientific">Cyprideis torosa</name>
    <dbReference type="NCBI Taxonomy" id="163714"/>
    <lineage>
        <taxon>Eukaryota</taxon>
        <taxon>Metazoa</taxon>
        <taxon>Ecdysozoa</taxon>
        <taxon>Arthropoda</taxon>
        <taxon>Crustacea</taxon>
        <taxon>Oligostraca</taxon>
        <taxon>Ostracoda</taxon>
        <taxon>Podocopa</taxon>
        <taxon>Podocopida</taxon>
        <taxon>Cytherocopina</taxon>
        <taxon>Cytheroidea</taxon>
        <taxon>Cytherideidae</taxon>
        <taxon>Cyprideis</taxon>
    </lineage>
</organism>